<evidence type="ECO:0000259" key="6">
    <source>
        <dbReference type="PROSITE" id="PS00463"/>
    </source>
</evidence>
<accession>A0A1L7XSK3</accession>
<keyword evidence="3" id="KW-0805">Transcription regulation</keyword>
<gene>
    <name evidence="7" type="ORF">PAC_17915</name>
</gene>
<comment type="subcellular location">
    <subcellularLocation>
        <location evidence="1">Nucleus</location>
    </subcellularLocation>
</comment>
<dbReference type="EMBL" id="FJOG01000049">
    <property type="protein sequence ID" value="CZR68016.1"/>
    <property type="molecule type" value="Genomic_DNA"/>
</dbReference>
<dbReference type="OrthoDB" id="1924787at2759"/>
<keyword evidence="5" id="KW-0539">Nucleus</keyword>
<sequence length="382" mass="43277">MWEKRARSNACRNCRVRKRKCIPIPTDESGCCQLCKDQPVPCSLTTSYVKNRRIVRSDDRLSPVTAGNVVANSPSSADDPSSLIPPKSVLVELVDLYFRLIHDGPHTLFHEPTFLSNLSSKSVPISLLLAVIALSARFSTNECFQDDPGRYARTYARAALELLQKELIRPSLESIQGYILISQHLGGEGDVRAKHICTGLARLHCQSLRLWETEGLGLLNQQVRRRTYPSVIITSKCSTADTSIPSPLAEHLPEYLVLLDEEDLLAIRLSPSQHGFWTQMAKNIDLFREILDAIIVLGSGQTLDSQMKKIKILSERLDRWEEELPPTLRYCSENLEHFQSVGFGKTFLAMHIGYHHYRQLLYFPFLDPRNDNQTAFECRSTP</sequence>
<name>A0A1L7XSK3_9HELO</name>
<dbReference type="Pfam" id="PF04082">
    <property type="entry name" value="Fungal_trans"/>
    <property type="match status" value="1"/>
</dbReference>
<evidence type="ECO:0000256" key="2">
    <source>
        <dbReference type="ARBA" id="ARBA00022723"/>
    </source>
</evidence>
<keyword evidence="8" id="KW-1185">Reference proteome</keyword>
<dbReference type="Proteomes" id="UP000184330">
    <property type="component" value="Unassembled WGS sequence"/>
</dbReference>
<evidence type="ECO:0000256" key="5">
    <source>
        <dbReference type="ARBA" id="ARBA00023242"/>
    </source>
</evidence>
<dbReference type="InterPro" id="IPR050815">
    <property type="entry name" value="TF_fung"/>
</dbReference>
<dbReference type="GO" id="GO:0000981">
    <property type="term" value="F:DNA-binding transcription factor activity, RNA polymerase II-specific"/>
    <property type="evidence" value="ECO:0007669"/>
    <property type="project" value="InterPro"/>
</dbReference>
<dbReference type="PROSITE" id="PS00463">
    <property type="entry name" value="ZN2_CY6_FUNGAL_1"/>
    <property type="match status" value="1"/>
</dbReference>
<dbReference type="PANTHER" id="PTHR47338:SF16">
    <property type="entry name" value="TRANSCRIPTION FACTOR, PUTATIVE (AFU_ORTHOLOGUE AFUA_2G09360)-RELATED"/>
    <property type="match status" value="1"/>
</dbReference>
<dbReference type="GO" id="GO:0003677">
    <property type="term" value="F:DNA binding"/>
    <property type="evidence" value="ECO:0007669"/>
    <property type="project" value="InterPro"/>
</dbReference>
<feature type="domain" description="Zn(2)-C6 fungal-type" evidence="6">
    <location>
        <begin position="10"/>
        <end position="42"/>
    </location>
</feature>
<dbReference type="AlphaFoldDB" id="A0A1L7XSK3"/>
<evidence type="ECO:0000313" key="7">
    <source>
        <dbReference type="EMBL" id="CZR68016.1"/>
    </source>
</evidence>
<reference evidence="7 8" key="1">
    <citation type="submission" date="2016-03" db="EMBL/GenBank/DDBJ databases">
        <authorList>
            <person name="Ploux O."/>
        </authorList>
    </citation>
    <scope>NUCLEOTIDE SEQUENCE [LARGE SCALE GENOMIC DNA]</scope>
    <source>
        <strain evidence="7 8">UAMH 11012</strain>
    </source>
</reference>
<organism evidence="7 8">
    <name type="scientific">Phialocephala subalpina</name>
    <dbReference type="NCBI Taxonomy" id="576137"/>
    <lineage>
        <taxon>Eukaryota</taxon>
        <taxon>Fungi</taxon>
        <taxon>Dikarya</taxon>
        <taxon>Ascomycota</taxon>
        <taxon>Pezizomycotina</taxon>
        <taxon>Leotiomycetes</taxon>
        <taxon>Helotiales</taxon>
        <taxon>Mollisiaceae</taxon>
        <taxon>Phialocephala</taxon>
        <taxon>Phialocephala fortinii species complex</taxon>
    </lineage>
</organism>
<keyword evidence="2" id="KW-0479">Metal-binding</keyword>
<evidence type="ECO:0000256" key="1">
    <source>
        <dbReference type="ARBA" id="ARBA00004123"/>
    </source>
</evidence>
<dbReference type="InterPro" id="IPR001138">
    <property type="entry name" value="Zn2Cys6_DnaBD"/>
</dbReference>
<dbReference type="CDD" id="cd12148">
    <property type="entry name" value="fungal_TF_MHR"/>
    <property type="match status" value="1"/>
</dbReference>
<dbReference type="GO" id="GO:0005634">
    <property type="term" value="C:nucleus"/>
    <property type="evidence" value="ECO:0007669"/>
    <property type="project" value="UniProtKB-SubCell"/>
</dbReference>
<dbReference type="GO" id="GO:0006351">
    <property type="term" value="P:DNA-templated transcription"/>
    <property type="evidence" value="ECO:0007669"/>
    <property type="project" value="InterPro"/>
</dbReference>
<keyword evidence="4" id="KW-0804">Transcription</keyword>
<dbReference type="PANTHER" id="PTHR47338">
    <property type="entry name" value="ZN(II)2CYS6 TRANSCRIPTION FACTOR (EUROFUNG)-RELATED"/>
    <property type="match status" value="1"/>
</dbReference>
<protein>
    <recommendedName>
        <fullName evidence="6">Zn(2)-C6 fungal-type domain-containing protein</fullName>
    </recommendedName>
</protein>
<evidence type="ECO:0000256" key="3">
    <source>
        <dbReference type="ARBA" id="ARBA00023015"/>
    </source>
</evidence>
<evidence type="ECO:0000313" key="8">
    <source>
        <dbReference type="Proteomes" id="UP000184330"/>
    </source>
</evidence>
<dbReference type="GO" id="GO:0008270">
    <property type="term" value="F:zinc ion binding"/>
    <property type="evidence" value="ECO:0007669"/>
    <property type="project" value="InterPro"/>
</dbReference>
<proteinExistence type="predicted"/>
<evidence type="ECO:0000256" key="4">
    <source>
        <dbReference type="ARBA" id="ARBA00023163"/>
    </source>
</evidence>
<dbReference type="InterPro" id="IPR007219">
    <property type="entry name" value="XnlR_reg_dom"/>
</dbReference>